<dbReference type="GO" id="GO:0005737">
    <property type="term" value="C:cytoplasm"/>
    <property type="evidence" value="ECO:0007669"/>
    <property type="project" value="UniProtKB-SubCell"/>
</dbReference>
<dbReference type="EMBL" id="CAACVG010001818">
    <property type="protein sequence ID" value="VEN35718.1"/>
    <property type="molecule type" value="Genomic_DNA"/>
</dbReference>
<keyword evidence="5" id="KW-0433">Leucine-rich repeat</keyword>
<evidence type="ECO:0000256" key="4">
    <source>
        <dbReference type="ARBA" id="ARBA00022490"/>
    </source>
</evidence>
<dbReference type="GO" id="GO:0007010">
    <property type="term" value="P:cytoskeleton organization"/>
    <property type="evidence" value="ECO:0007669"/>
    <property type="project" value="TreeGrafter"/>
</dbReference>
<name>A0A653BJD8_CALMS</name>
<evidence type="ECO:0000313" key="11">
    <source>
        <dbReference type="EMBL" id="VEN35718.1"/>
    </source>
</evidence>
<dbReference type="OrthoDB" id="5273213at2759"/>
<comment type="similarity">
    <text evidence="2">Belongs to the TBCE family.</text>
</comment>
<dbReference type="SMART" id="SM01052">
    <property type="entry name" value="CAP_GLY"/>
    <property type="match status" value="1"/>
</dbReference>
<keyword evidence="6" id="KW-0677">Repeat</keyword>
<dbReference type="FunFam" id="2.30.30.190:FF:000016">
    <property type="entry name" value="Tubulin-folding cofactor E"/>
    <property type="match status" value="1"/>
</dbReference>
<reference evidence="11 12" key="1">
    <citation type="submission" date="2019-01" db="EMBL/GenBank/DDBJ databases">
        <authorList>
            <person name="Sayadi A."/>
        </authorList>
    </citation>
    <scope>NUCLEOTIDE SEQUENCE [LARGE SCALE GENOMIC DNA]</scope>
</reference>
<accession>A0A653BJD8</accession>
<gene>
    <name evidence="11" type="ORF">CALMAC_LOCUS1550</name>
</gene>
<dbReference type="PANTHER" id="PTHR18849">
    <property type="entry name" value="LEUCINE RICH REPEAT PROTEIN"/>
    <property type="match status" value="1"/>
</dbReference>
<protein>
    <recommendedName>
        <fullName evidence="3">Tubulin-specific chaperone E</fullName>
    </recommendedName>
    <alternativeName>
        <fullName evidence="9">Tubulin-folding cofactor E</fullName>
    </alternativeName>
</protein>
<comment type="subcellular location">
    <subcellularLocation>
        <location evidence="1">Cytoplasm</location>
    </subcellularLocation>
</comment>
<organism evidence="11 12">
    <name type="scientific">Callosobruchus maculatus</name>
    <name type="common">Southern cowpea weevil</name>
    <name type="synonym">Pulse bruchid</name>
    <dbReference type="NCBI Taxonomy" id="64391"/>
    <lineage>
        <taxon>Eukaryota</taxon>
        <taxon>Metazoa</taxon>
        <taxon>Ecdysozoa</taxon>
        <taxon>Arthropoda</taxon>
        <taxon>Hexapoda</taxon>
        <taxon>Insecta</taxon>
        <taxon>Pterygota</taxon>
        <taxon>Neoptera</taxon>
        <taxon>Endopterygota</taxon>
        <taxon>Coleoptera</taxon>
        <taxon>Polyphaga</taxon>
        <taxon>Cucujiformia</taxon>
        <taxon>Chrysomeloidea</taxon>
        <taxon>Chrysomelidae</taxon>
        <taxon>Bruchinae</taxon>
        <taxon>Bruchini</taxon>
        <taxon>Callosobruchus</taxon>
    </lineage>
</organism>
<dbReference type="CDD" id="cd17044">
    <property type="entry name" value="Ubl_TBCE"/>
    <property type="match status" value="1"/>
</dbReference>
<dbReference type="InterPro" id="IPR032675">
    <property type="entry name" value="LRR_dom_sf"/>
</dbReference>
<evidence type="ECO:0000313" key="12">
    <source>
        <dbReference type="Proteomes" id="UP000410492"/>
    </source>
</evidence>
<evidence type="ECO:0000256" key="9">
    <source>
        <dbReference type="ARBA" id="ARBA00030180"/>
    </source>
</evidence>
<keyword evidence="12" id="KW-1185">Reference proteome</keyword>
<dbReference type="Pfam" id="PF01302">
    <property type="entry name" value="CAP_GLY"/>
    <property type="match status" value="1"/>
</dbReference>
<dbReference type="InterPro" id="IPR044079">
    <property type="entry name" value="Ubl_TBCE"/>
</dbReference>
<dbReference type="PANTHER" id="PTHR18849:SF0">
    <property type="entry name" value="CILIA- AND FLAGELLA-ASSOCIATED PROTEIN 410-RELATED"/>
    <property type="match status" value="1"/>
</dbReference>
<dbReference type="SUPFAM" id="SSF54236">
    <property type="entry name" value="Ubiquitin-like"/>
    <property type="match status" value="1"/>
</dbReference>
<dbReference type="Gene3D" id="3.80.10.10">
    <property type="entry name" value="Ribonuclease Inhibitor"/>
    <property type="match status" value="2"/>
</dbReference>
<dbReference type="SUPFAM" id="SSF52058">
    <property type="entry name" value="L domain-like"/>
    <property type="match status" value="1"/>
</dbReference>
<evidence type="ECO:0000256" key="5">
    <source>
        <dbReference type="ARBA" id="ARBA00022614"/>
    </source>
</evidence>
<keyword evidence="7" id="KW-0143">Chaperone</keyword>
<evidence type="ECO:0000256" key="2">
    <source>
        <dbReference type="ARBA" id="ARBA00006286"/>
    </source>
</evidence>
<dbReference type="InterPro" id="IPR029071">
    <property type="entry name" value="Ubiquitin-like_domsf"/>
</dbReference>
<sequence>MISNSTTNQEMVAEGTVPQYNFRVGSRVECCGYIGTIKYIGPVEGHKGIWLGVDWDDSTRGKHNGTVNGIDYFHTWHSKSGSFVRKEKVNFGQPLIQAIKTRYGYIEDDTAAKLNEQTLLKFQQDINAPFLQLVGFDKVADKQRDFNSLQVVSVRSMNVNSIGGEGNELRRLFPNIHEIDLSRSLLCSWEDVFTICTQLESLNLLNVSENILDMPDNYEEYKFPQISMLICGHMRLTWEDVKKLVQVFPNVKELRVPYNDITDLSTSDDKNFKNLQMLDLDGNEIRLWSEVDKLKVIKNLRHLILENIKLQSIRFEEDNIPISYFKNLNVLNINENLISEWRSLAELNKLEMLEHLRILKNPILETEKFETRIEIIIAKIKKLKTINGSTIKREERFGAEIDYLKKYALEWMNVQNNPEARSNFLLEHNRYLELIDVYGLPEESELVVQPNIIKSTLLNVNICYGDKTISKMVPPSLLVQKLVTMVQKLFKIWEKPVLRYISKSDPNISVELEDEMNEIGYYSIQDGDTIIVKTD</sequence>
<keyword evidence="4" id="KW-0963">Cytoplasm</keyword>
<evidence type="ECO:0000256" key="8">
    <source>
        <dbReference type="ARBA" id="ARBA00026055"/>
    </source>
</evidence>
<evidence type="ECO:0000259" key="10">
    <source>
        <dbReference type="PROSITE" id="PS50245"/>
    </source>
</evidence>
<dbReference type="PROSITE" id="PS50245">
    <property type="entry name" value="CAP_GLY_2"/>
    <property type="match status" value="1"/>
</dbReference>
<dbReference type="InterPro" id="IPR001611">
    <property type="entry name" value="Leu-rich_rpt"/>
</dbReference>
<evidence type="ECO:0000256" key="7">
    <source>
        <dbReference type="ARBA" id="ARBA00023186"/>
    </source>
</evidence>
<dbReference type="InterPro" id="IPR036859">
    <property type="entry name" value="CAP-Gly_dom_sf"/>
</dbReference>
<feature type="domain" description="CAP-Gly" evidence="10">
    <location>
        <begin position="41"/>
        <end position="85"/>
    </location>
</feature>
<dbReference type="Gene3D" id="3.10.20.90">
    <property type="entry name" value="Phosphatidylinositol 3-kinase Catalytic Subunit, Chain A, domain 1"/>
    <property type="match status" value="1"/>
</dbReference>
<dbReference type="PROSITE" id="PS00845">
    <property type="entry name" value="CAP_GLY_1"/>
    <property type="match status" value="1"/>
</dbReference>
<proteinExistence type="inferred from homology"/>
<dbReference type="InterPro" id="IPR000938">
    <property type="entry name" value="CAP-Gly_domain"/>
</dbReference>
<evidence type="ECO:0000256" key="6">
    <source>
        <dbReference type="ARBA" id="ARBA00022737"/>
    </source>
</evidence>
<comment type="subunit">
    <text evidence="8">Supercomplex made of cofactors A to E. Cofactors A and D function by capturing and stabilizing tubulin in a quasi-native conformation. Cofactor E binds to the cofactor D-tubulin complex; interaction with cofactor C then causes the release of tubulin polypeptides that are committed to the native state.</text>
</comment>
<dbReference type="PROSITE" id="PS51450">
    <property type="entry name" value="LRR"/>
    <property type="match status" value="2"/>
</dbReference>
<dbReference type="SUPFAM" id="SSF74924">
    <property type="entry name" value="Cap-Gly domain"/>
    <property type="match status" value="1"/>
</dbReference>
<dbReference type="AlphaFoldDB" id="A0A653BJD8"/>
<dbReference type="Proteomes" id="UP000410492">
    <property type="component" value="Unassembled WGS sequence"/>
</dbReference>
<evidence type="ECO:0000256" key="3">
    <source>
        <dbReference type="ARBA" id="ARBA00015004"/>
    </source>
</evidence>
<dbReference type="Gene3D" id="2.30.30.190">
    <property type="entry name" value="CAP Gly-rich-like domain"/>
    <property type="match status" value="1"/>
</dbReference>
<evidence type="ECO:0000256" key="1">
    <source>
        <dbReference type="ARBA" id="ARBA00004496"/>
    </source>
</evidence>